<dbReference type="InterPro" id="IPR002213">
    <property type="entry name" value="UDP_glucos_trans"/>
</dbReference>
<comment type="similarity">
    <text evidence="1">Belongs to the UDP-glycosyltransferase family.</text>
</comment>
<dbReference type="OrthoDB" id="5835829at2759"/>
<dbReference type="GO" id="GO:0080044">
    <property type="term" value="F:quercetin 7-O-glucosyltransferase activity"/>
    <property type="evidence" value="ECO:0007669"/>
    <property type="project" value="TreeGrafter"/>
</dbReference>
<protein>
    <submittedName>
        <fullName evidence="4">UDP-glycosyltransferase 76B1-like</fullName>
    </submittedName>
</protein>
<keyword evidence="3" id="KW-1185">Reference proteome</keyword>
<dbReference type="CDD" id="cd03784">
    <property type="entry name" value="GT1_Gtf-like"/>
    <property type="match status" value="1"/>
</dbReference>
<dbReference type="SUPFAM" id="SSF53756">
    <property type="entry name" value="UDP-Glycosyltransferase/glycogen phosphorylase"/>
    <property type="match status" value="1"/>
</dbReference>
<dbReference type="AlphaFoldDB" id="A0A6J1BW78"/>
<dbReference type="GO" id="GO:0080043">
    <property type="term" value="F:quercetin 3-O-glucosyltransferase activity"/>
    <property type="evidence" value="ECO:0007669"/>
    <property type="project" value="TreeGrafter"/>
</dbReference>
<reference evidence="4" key="1">
    <citation type="submission" date="2025-08" db="UniProtKB">
        <authorList>
            <consortium name="RefSeq"/>
        </authorList>
    </citation>
    <scope>IDENTIFICATION</scope>
    <source>
        <strain evidence="4">OHB3-1</strain>
    </source>
</reference>
<gene>
    <name evidence="4" type="primary">LOC111006086</name>
</gene>
<organism evidence="3 4">
    <name type="scientific">Momordica charantia</name>
    <name type="common">Bitter gourd</name>
    <name type="synonym">Balsam pear</name>
    <dbReference type="NCBI Taxonomy" id="3673"/>
    <lineage>
        <taxon>Eukaryota</taxon>
        <taxon>Viridiplantae</taxon>
        <taxon>Streptophyta</taxon>
        <taxon>Embryophyta</taxon>
        <taxon>Tracheophyta</taxon>
        <taxon>Spermatophyta</taxon>
        <taxon>Magnoliopsida</taxon>
        <taxon>eudicotyledons</taxon>
        <taxon>Gunneridae</taxon>
        <taxon>Pentapetalae</taxon>
        <taxon>rosids</taxon>
        <taxon>fabids</taxon>
        <taxon>Cucurbitales</taxon>
        <taxon>Cucurbitaceae</taxon>
        <taxon>Momordiceae</taxon>
        <taxon>Momordica</taxon>
    </lineage>
</organism>
<keyword evidence="2" id="KW-0808">Transferase</keyword>
<dbReference type="GeneID" id="111006086"/>
<dbReference type="PANTHER" id="PTHR11926:SF1464">
    <property type="entry name" value="UDP-GLYCOSYLTRANSFERASE 76B1-LIKE"/>
    <property type="match status" value="1"/>
</dbReference>
<proteinExistence type="inferred from homology"/>
<dbReference type="Gene3D" id="3.40.50.2000">
    <property type="entry name" value="Glycogen Phosphorylase B"/>
    <property type="match status" value="2"/>
</dbReference>
<dbReference type="Pfam" id="PF00201">
    <property type="entry name" value="UDPGT"/>
    <property type="match status" value="1"/>
</dbReference>
<dbReference type="GO" id="GO:0009863">
    <property type="term" value="P:salicylic acid mediated signaling pathway"/>
    <property type="evidence" value="ECO:0007669"/>
    <property type="project" value="TreeGrafter"/>
</dbReference>
<name>A0A6J1BW78_MOMCH</name>
<dbReference type="RefSeq" id="XP_022133524.1">
    <property type="nucleotide sequence ID" value="XM_022277832.1"/>
</dbReference>
<dbReference type="Proteomes" id="UP000504603">
    <property type="component" value="Unplaced"/>
</dbReference>
<evidence type="ECO:0000313" key="4">
    <source>
        <dbReference type="RefSeq" id="XP_022133524.1"/>
    </source>
</evidence>
<dbReference type="FunFam" id="3.40.50.2000:FF:000120">
    <property type="entry name" value="UDP-glycosyltransferase 76C1"/>
    <property type="match status" value="1"/>
</dbReference>
<dbReference type="PANTHER" id="PTHR11926">
    <property type="entry name" value="GLUCOSYL/GLUCURONOSYL TRANSFERASES"/>
    <property type="match status" value="1"/>
</dbReference>
<dbReference type="KEGG" id="mcha:111006086"/>
<evidence type="ECO:0000313" key="3">
    <source>
        <dbReference type="Proteomes" id="UP000504603"/>
    </source>
</evidence>
<accession>A0A6J1BW78</accession>
<dbReference type="FunFam" id="3.40.50.2000:FF:000056">
    <property type="entry name" value="Glycosyltransferase"/>
    <property type="match status" value="1"/>
</dbReference>
<sequence length="448" mass="49613">MGEVRVVLFPVPFQGHINPMLQLAEILYSKGFSITIIHTQFNSPSPSKNPHFFTFRSFPDGLSETEISGGGVLELITLLNARCVEAFANCLREELAAAQRVACLITDAHWHFTQRVAHAFALPRIVLRTANISAFLAMLALPSLPNFPLNLTMNIAEEKMEDPVPDLPHLKMKDIPAVKTSQNPHLIEQLMSSVLRETKASSGLIFNSFDALEHEPLVRCRNLFSPIPIFPLGPFHKHLPPTIPAATDPPPDHASIISWLDTNPPKSVLYVCFGTLAAVDRDEFVEIASGLAKCSHPFLWVVRPGMASGSEWVPEGFDERWARGGGGLVVKWAPQREVLAHPAVGGFWTHSGWNSTIESICEGVPMLCYPFFGDQMANARYVCDVWGIGALLERRQIEKGITRFMAERESGGMMNRIKGFKDMADSCLKQGGSTFLSLQNLVDYILNI</sequence>
<evidence type="ECO:0000256" key="1">
    <source>
        <dbReference type="ARBA" id="ARBA00009995"/>
    </source>
</evidence>
<evidence type="ECO:0000256" key="2">
    <source>
        <dbReference type="ARBA" id="ARBA00022679"/>
    </source>
</evidence>